<evidence type="ECO:0000256" key="4">
    <source>
        <dbReference type="ARBA" id="ARBA00012546"/>
    </source>
</evidence>
<evidence type="ECO:0000256" key="2">
    <source>
        <dbReference type="ARBA" id="ARBA00004892"/>
    </source>
</evidence>
<dbReference type="RefSeq" id="WP_093132672.1">
    <property type="nucleotide sequence ID" value="NZ_FOHJ01000003.1"/>
</dbReference>
<dbReference type="SUPFAM" id="SSF51556">
    <property type="entry name" value="Metallo-dependent hydrolases"/>
    <property type="match status" value="1"/>
</dbReference>
<name>A0A1I0C9H1_9BACI</name>
<dbReference type="Gene3D" id="1.10.2020.10">
    <property type="entry name" value="uronate isomerase, domain 2, chain A"/>
    <property type="match status" value="1"/>
</dbReference>
<dbReference type="PANTHER" id="PTHR30068">
    <property type="entry name" value="URONATE ISOMERASE"/>
    <property type="match status" value="1"/>
</dbReference>
<keyword evidence="9" id="KW-1185">Reference proteome</keyword>
<evidence type="ECO:0000256" key="6">
    <source>
        <dbReference type="ARBA" id="ARBA00023235"/>
    </source>
</evidence>
<evidence type="ECO:0000256" key="1">
    <source>
        <dbReference type="ARBA" id="ARBA00001165"/>
    </source>
</evidence>
<proteinExistence type="inferred from homology"/>
<evidence type="ECO:0000256" key="7">
    <source>
        <dbReference type="HAMAP-Rule" id="MF_00675"/>
    </source>
</evidence>
<protein>
    <recommendedName>
        <fullName evidence="5 7">Uronate isomerase</fullName>
        <ecNumber evidence="4 7">5.3.1.12</ecNumber>
    </recommendedName>
    <alternativeName>
        <fullName evidence="7">Glucuronate isomerase</fullName>
    </alternativeName>
    <alternativeName>
        <fullName evidence="7">Uronic isomerase</fullName>
    </alternativeName>
</protein>
<dbReference type="PANTHER" id="PTHR30068:SF4">
    <property type="entry name" value="URONATE ISOMERASE"/>
    <property type="match status" value="1"/>
</dbReference>
<dbReference type="InterPro" id="IPR032466">
    <property type="entry name" value="Metal_Hydrolase"/>
</dbReference>
<gene>
    <name evidence="7" type="primary">uxaC</name>
    <name evidence="8" type="ORF">SAMN05421676_10380</name>
</gene>
<comment type="pathway">
    <text evidence="2 7">Carbohydrate metabolism; pentose and glucuronate interconversion.</text>
</comment>
<dbReference type="OrthoDB" id="9766564at2"/>
<evidence type="ECO:0000313" key="9">
    <source>
        <dbReference type="Proteomes" id="UP000199095"/>
    </source>
</evidence>
<dbReference type="EC" id="5.3.1.12" evidence="4 7"/>
<dbReference type="GO" id="GO:0008880">
    <property type="term" value="F:glucuronate isomerase activity"/>
    <property type="evidence" value="ECO:0007669"/>
    <property type="project" value="UniProtKB-UniRule"/>
</dbReference>
<accession>A0A1I0C9H1</accession>
<dbReference type="UniPathway" id="UPA00246"/>
<comment type="similarity">
    <text evidence="3 7">Belongs to the metallo-dependent hydrolases superfamily. Uronate isomerase family.</text>
</comment>
<sequence length="467" mass="54634">MKTFMDDNFLLETETAKTLYHDYIKHMPIFDYHCHLTAKEIAEDKRFSNITEMWLGGDHYKWRMLRAKGISEDFITGNKSDKEKFIKWAETVPHLIGNPLFHWTYLELRRCFGITDILNHENAEDIWEKCNYEIQKDSFSTRSIIKQFNVRGLCTTDDPLDDLHYHKEIKEDDSFDVKVLPTFRPDKALNIHLEEFSDWVHRLEDVSGLSIDDYDSFLDAIASRVDYFHEVGCRLSDHGLDSPFFEQVTIEEARQIFKKAMKRQSINDKEAIQFRTGILTFLGKLYADKGWAMQLHIGGLRNTNTKMIEKIGPNTGFESMADFTYADDLVSFLDELEKTDELPKTIIYNLNPRDNYMVASMAGNFQGNISGKIQFGTAWWFNDHKDGMENQIKTLANVGMLTKFVGMLTDSRSLLSYTRHEYFRRILCNILGHWVENGEIPNDMDWNGKILQDIAFNNICRYLNLKF</sequence>
<dbReference type="NCBIfam" id="NF002794">
    <property type="entry name" value="PRK02925.1"/>
    <property type="match status" value="1"/>
</dbReference>
<organism evidence="8 9">
    <name type="scientific">Salinibacillus kushneri</name>
    <dbReference type="NCBI Taxonomy" id="237682"/>
    <lineage>
        <taxon>Bacteria</taxon>
        <taxon>Bacillati</taxon>
        <taxon>Bacillota</taxon>
        <taxon>Bacilli</taxon>
        <taxon>Bacillales</taxon>
        <taxon>Bacillaceae</taxon>
        <taxon>Salinibacillus</taxon>
    </lineage>
</organism>
<dbReference type="STRING" id="237682.SAMN05421676_10380"/>
<reference evidence="9" key="1">
    <citation type="submission" date="2016-10" db="EMBL/GenBank/DDBJ databases">
        <authorList>
            <person name="Varghese N."/>
            <person name="Submissions S."/>
        </authorList>
    </citation>
    <scope>NUCLEOTIDE SEQUENCE [LARGE SCALE GENOMIC DNA]</scope>
    <source>
        <strain evidence="9">CGMCC 1.3566</strain>
    </source>
</reference>
<comment type="catalytic activity">
    <reaction evidence="1 7">
        <text>D-glucuronate = D-fructuronate</text>
        <dbReference type="Rhea" id="RHEA:13049"/>
        <dbReference type="ChEBI" id="CHEBI:58720"/>
        <dbReference type="ChEBI" id="CHEBI:59863"/>
        <dbReference type="EC" id="5.3.1.12"/>
    </reaction>
</comment>
<dbReference type="Proteomes" id="UP000199095">
    <property type="component" value="Unassembled WGS sequence"/>
</dbReference>
<evidence type="ECO:0000256" key="3">
    <source>
        <dbReference type="ARBA" id="ARBA00008397"/>
    </source>
</evidence>
<dbReference type="EMBL" id="FOHJ01000003">
    <property type="protein sequence ID" value="SET16032.1"/>
    <property type="molecule type" value="Genomic_DNA"/>
</dbReference>
<dbReference type="GO" id="GO:0019698">
    <property type="term" value="P:D-galacturonate catabolic process"/>
    <property type="evidence" value="ECO:0007669"/>
    <property type="project" value="TreeGrafter"/>
</dbReference>
<comment type="catalytic activity">
    <reaction evidence="7">
        <text>aldehydo-D-galacturonate = keto-D-tagaturonate</text>
        <dbReference type="Rhea" id="RHEA:27702"/>
        <dbReference type="ChEBI" id="CHEBI:12952"/>
        <dbReference type="ChEBI" id="CHEBI:17886"/>
    </reaction>
</comment>
<dbReference type="AlphaFoldDB" id="A0A1I0C9H1"/>
<dbReference type="GO" id="GO:0042840">
    <property type="term" value="P:D-glucuronate catabolic process"/>
    <property type="evidence" value="ECO:0007669"/>
    <property type="project" value="TreeGrafter"/>
</dbReference>
<evidence type="ECO:0000256" key="5">
    <source>
        <dbReference type="ARBA" id="ARBA00020555"/>
    </source>
</evidence>
<evidence type="ECO:0000313" key="8">
    <source>
        <dbReference type="EMBL" id="SET16032.1"/>
    </source>
</evidence>
<dbReference type="Pfam" id="PF02614">
    <property type="entry name" value="UxaC"/>
    <property type="match status" value="1"/>
</dbReference>
<keyword evidence="6 7" id="KW-0413">Isomerase</keyword>
<dbReference type="HAMAP" id="MF_00675">
    <property type="entry name" value="UxaC"/>
    <property type="match status" value="1"/>
</dbReference>
<dbReference type="InterPro" id="IPR003766">
    <property type="entry name" value="Uronate_isomerase"/>
</dbReference>
<dbReference type="Gene3D" id="3.20.20.140">
    <property type="entry name" value="Metal-dependent hydrolases"/>
    <property type="match status" value="1"/>
</dbReference>